<dbReference type="AlphaFoldDB" id="A0A2T8HHM9"/>
<gene>
    <name evidence="2" type="ORF">DC487_12415</name>
</gene>
<keyword evidence="2" id="KW-0808">Transferase</keyword>
<sequence>MILSDFLIIPANASHKDYAQQICDEMFESAKARGTGIARRQPEYIAKKMEEGKSVIALHKDGRWAGFCYIETWSHGDYVANSGLIVNPIFRKEGLAKAIKKEIFELSRERYPKSKIFGLTTGLAVMKINSDLGYEPVTYGELTQDEEFWKGCQSCVNFDILTAKERKNCMCTAMLWDPVEKERELKEKIQRKAEAKERLNRIAKKQSLLKRIEARLWKSTKKMVTFVFPVGVKPVKGF</sequence>
<dbReference type="RefSeq" id="WP_116776288.1">
    <property type="nucleotide sequence ID" value="NZ_QDKG01000004.1"/>
</dbReference>
<comment type="caution">
    <text evidence="2">The sequence shown here is derived from an EMBL/GenBank/DDBJ whole genome shotgun (WGS) entry which is preliminary data.</text>
</comment>
<dbReference type="Proteomes" id="UP000245627">
    <property type="component" value="Unassembled WGS sequence"/>
</dbReference>
<evidence type="ECO:0000256" key="1">
    <source>
        <dbReference type="SAM" id="Coils"/>
    </source>
</evidence>
<dbReference type="GO" id="GO:0016740">
    <property type="term" value="F:transferase activity"/>
    <property type="evidence" value="ECO:0007669"/>
    <property type="project" value="UniProtKB-KW"/>
</dbReference>
<keyword evidence="3" id="KW-1185">Reference proteome</keyword>
<evidence type="ECO:0000313" key="3">
    <source>
        <dbReference type="Proteomes" id="UP000245627"/>
    </source>
</evidence>
<feature type="coiled-coil region" evidence="1">
    <location>
        <begin position="179"/>
        <end position="206"/>
    </location>
</feature>
<keyword evidence="1" id="KW-0175">Coiled coil</keyword>
<dbReference type="SUPFAM" id="SSF55729">
    <property type="entry name" value="Acyl-CoA N-acyltransferases (Nat)"/>
    <property type="match status" value="1"/>
</dbReference>
<proteinExistence type="predicted"/>
<protein>
    <submittedName>
        <fullName evidence="2">N-acetyltransferase</fullName>
    </submittedName>
</protein>
<dbReference type="Gene3D" id="3.40.630.30">
    <property type="match status" value="1"/>
</dbReference>
<dbReference type="OrthoDB" id="9812988at2"/>
<dbReference type="EMBL" id="QDKG01000004">
    <property type="protein sequence ID" value="PVH24910.1"/>
    <property type="molecule type" value="Genomic_DNA"/>
</dbReference>
<name>A0A2T8HHM9_9SPHI</name>
<accession>A0A2T8HHM9</accession>
<evidence type="ECO:0000313" key="2">
    <source>
        <dbReference type="EMBL" id="PVH24910.1"/>
    </source>
</evidence>
<dbReference type="InterPro" id="IPR016181">
    <property type="entry name" value="Acyl_CoA_acyltransferase"/>
</dbReference>
<reference evidence="2 3" key="1">
    <citation type="submission" date="2018-04" db="EMBL/GenBank/DDBJ databases">
        <title>Sphingobacterium cortibacter sp. nov.</title>
        <authorList>
            <person name="Li Y."/>
        </authorList>
    </citation>
    <scope>NUCLEOTIDE SEQUENCE [LARGE SCALE GENOMIC DNA]</scope>
    <source>
        <strain evidence="2 3">2c-3</strain>
    </source>
</reference>
<organism evidence="2 3">
    <name type="scientific">Sphingobacterium corticibacter</name>
    <dbReference type="NCBI Taxonomy" id="2171749"/>
    <lineage>
        <taxon>Bacteria</taxon>
        <taxon>Pseudomonadati</taxon>
        <taxon>Bacteroidota</taxon>
        <taxon>Sphingobacteriia</taxon>
        <taxon>Sphingobacteriales</taxon>
        <taxon>Sphingobacteriaceae</taxon>
        <taxon>Sphingobacterium</taxon>
    </lineage>
</organism>